<dbReference type="OrthoDB" id="5429442at2759"/>
<accession>F8MJL0</accession>
<organism evidence="1 2">
    <name type="scientific">Neurospora tetrasperma (strain FGSC 2508 / ATCC MYA-4615 / P0657)</name>
    <dbReference type="NCBI Taxonomy" id="510951"/>
    <lineage>
        <taxon>Eukaryota</taxon>
        <taxon>Fungi</taxon>
        <taxon>Dikarya</taxon>
        <taxon>Ascomycota</taxon>
        <taxon>Pezizomycotina</taxon>
        <taxon>Sordariomycetes</taxon>
        <taxon>Sordariomycetidae</taxon>
        <taxon>Sordariales</taxon>
        <taxon>Sordariaceae</taxon>
        <taxon>Neurospora</taxon>
    </lineage>
</organism>
<gene>
    <name evidence="1" type="ORF">NEUTE1DRAFT_80743</name>
</gene>
<evidence type="ECO:0000313" key="2">
    <source>
        <dbReference type="Proteomes" id="UP000008065"/>
    </source>
</evidence>
<name>F8MJL0_NEUT8</name>
<dbReference type="KEGG" id="nte:NEUTE1DRAFT80743"/>
<dbReference type="GeneID" id="20830336"/>
<evidence type="ECO:0000313" key="1">
    <source>
        <dbReference type="EMBL" id="EGO57251.1"/>
    </source>
</evidence>
<dbReference type="Proteomes" id="UP000008065">
    <property type="component" value="Unassembled WGS sequence"/>
</dbReference>
<dbReference type="RefSeq" id="XP_009850407.1">
    <property type="nucleotide sequence ID" value="XM_009852105.1"/>
</dbReference>
<proteinExistence type="predicted"/>
<dbReference type="EMBL" id="GL891304">
    <property type="protein sequence ID" value="EGO57251.1"/>
    <property type="molecule type" value="Genomic_DNA"/>
</dbReference>
<dbReference type="VEuPathDB" id="FungiDB:NEUTE1DRAFT_80743"/>
<protein>
    <submittedName>
        <fullName evidence="1">Uncharacterized protein</fullName>
    </submittedName>
</protein>
<dbReference type="AlphaFoldDB" id="F8MJL0"/>
<reference evidence="2" key="1">
    <citation type="journal article" date="2011" name="Genetics">
        <title>Massive changes in genome architecture accompany the transition to self-fertility in the filamentous fungus Neurospora tetrasperma.</title>
        <authorList>
            <person name="Ellison C.E."/>
            <person name="Stajich J.E."/>
            <person name="Jacobson D.J."/>
            <person name="Natvig D.O."/>
            <person name="Lapidus A."/>
            <person name="Foster B."/>
            <person name="Aerts A."/>
            <person name="Riley R."/>
            <person name="Lindquist E.A."/>
            <person name="Grigoriev I.V."/>
            <person name="Taylor J.W."/>
        </authorList>
    </citation>
    <scope>NUCLEOTIDE SEQUENCE [LARGE SCALE GENOMIC DNA]</scope>
    <source>
        <strain evidence="2">FGSC 2508 / P0657</strain>
    </source>
</reference>
<sequence>MHRCLSFGDPPCDVANIRSATSIVERDTYSVLTLTILLCSRLGLDLRTGYFTVNSSSLQLVDSIHADINLKRLNTMATTEVDSRLKDFDLQGFHQIIAISQDKINDNLRVRFDPELQPELVSFKHELPQMGVSEATLDPPNIEVCTESDTETKRSRFFLNFKTGSYKYKATVEAGGVETVAIDGWKVPFFVAYDEKTLAKPPDSSHPNLKSKWAKLEPGKYSLSRIIMFLGSAPLSSLDWDHAYCPGLSQENDPYGMKKVFFRMFLEAYLSSLQKNPDALTLGYTIKEAAPDPTDKAPTFSPTAVKIQNYKYQPCSDTQQTINGKVIPPNSRDAFVFMEMTGGADIPHDELQRKGNLIIGDMPGALVFSKELFFNKYLVENALSSVNVSFFDMANDLMKWVDGGRWESDWLLTNGSRAEALPAAKWTIDGSKAKLSWKGEKSYNGWGVYRSTDTSLETELFTEPRANKITITSKMKLGSSTVISSGHTGGGGYNRGTDGKVNLTIEFTILADEDGTLHVEPKETIEPVSVDDSRDANILKLIFGKQSHEVSDFIKGKLQDVVRTKHIGDAIAADLNEKKQLVFPGSGTFSYKDPKFSDAGDLLITLDLVGKEIEKDKTLVS</sequence>
<dbReference type="HOGENOM" id="CLU_471757_0_0_1"/>
<keyword evidence="2" id="KW-1185">Reference proteome</keyword>